<evidence type="ECO:0000256" key="2">
    <source>
        <dbReference type="ARBA" id="ARBA00023002"/>
    </source>
</evidence>
<dbReference type="Gene3D" id="3.30.1370.60">
    <property type="entry name" value="Hypothetical oxidoreductase yiak, domain 2"/>
    <property type="match status" value="1"/>
</dbReference>
<sequence>VASAGVGTDVTAGPESDCDGLHLDAELLETLGARLLRAAGMSDHSARSVSQHVVGNSLLGVDSHGIVRFPQYLELISAGSIDPAAEAVVVTDQPAFTRIDGQAGHGVPAMIRLAEYTANKARSAGMATGALINCGHTGRIGAYAETIARQGCFALIIGGGGHTRGNPKVAPYGGREGIMGTNPYTLALPGGPTGTVVVDFATSTIAQGKLLAASKTRTPLPPGMILDRAGRPSTDAADYYAGGVLLPAAGPKGYGLGLIGELLAHGVLGQSRALNWLVVALDLTTLSDGGDFQTRIDDYLSWVKSRDPADGF</sequence>
<evidence type="ECO:0000313" key="3">
    <source>
        <dbReference type="EMBL" id="SVB97867.1"/>
    </source>
</evidence>
<dbReference type="SUPFAM" id="SSF89733">
    <property type="entry name" value="L-sulfolactate dehydrogenase-like"/>
    <property type="match status" value="1"/>
</dbReference>
<dbReference type="InterPro" id="IPR003767">
    <property type="entry name" value="Malate/L-lactate_DH-like"/>
</dbReference>
<organism evidence="3">
    <name type="scientific">marine metagenome</name>
    <dbReference type="NCBI Taxonomy" id="408172"/>
    <lineage>
        <taxon>unclassified sequences</taxon>
        <taxon>metagenomes</taxon>
        <taxon>ecological metagenomes</taxon>
    </lineage>
</organism>
<evidence type="ECO:0008006" key="4">
    <source>
        <dbReference type="Google" id="ProtNLM"/>
    </source>
</evidence>
<dbReference type="EMBL" id="UINC01066804">
    <property type="protein sequence ID" value="SVB97867.1"/>
    <property type="molecule type" value="Genomic_DNA"/>
</dbReference>
<dbReference type="InterPro" id="IPR036111">
    <property type="entry name" value="Mal/L-sulfo/L-lacto_DH-like_sf"/>
</dbReference>
<comment type="similarity">
    <text evidence="1">Belongs to the LDH2/MDH2 oxidoreductase family.</text>
</comment>
<dbReference type="AlphaFoldDB" id="A0A382IF50"/>
<proteinExistence type="inferred from homology"/>
<dbReference type="PANTHER" id="PTHR11091">
    <property type="entry name" value="OXIDOREDUCTASE-RELATED"/>
    <property type="match status" value="1"/>
</dbReference>
<evidence type="ECO:0000256" key="1">
    <source>
        <dbReference type="ARBA" id="ARBA00006056"/>
    </source>
</evidence>
<gene>
    <name evidence="3" type="ORF">METZ01_LOCUS250721</name>
</gene>
<dbReference type="Pfam" id="PF02615">
    <property type="entry name" value="Ldh_2"/>
    <property type="match status" value="1"/>
</dbReference>
<dbReference type="Gene3D" id="1.10.1530.10">
    <property type="match status" value="1"/>
</dbReference>
<dbReference type="InterPro" id="IPR043144">
    <property type="entry name" value="Mal/L-sulf/L-lact_DH-like_ah"/>
</dbReference>
<feature type="non-terminal residue" evidence="3">
    <location>
        <position position="1"/>
    </location>
</feature>
<feature type="non-terminal residue" evidence="3">
    <location>
        <position position="312"/>
    </location>
</feature>
<keyword evidence="2" id="KW-0560">Oxidoreductase</keyword>
<reference evidence="3" key="1">
    <citation type="submission" date="2018-05" db="EMBL/GenBank/DDBJ databases">
        <authorList>
            <person name="Lanie J.A."/>
            <person name="Ng W.-L."/>
            <person name="Kazmierczak K.M."/>
            <person name="Andrzejewski T.M."/>
            <person name="Davidsen T.M."/>
            <person name="Wayne K.J."/>
            <person name="Tettelin H."/>
            <person name="Glass J.I."/>
            <person name="Rusch D."/>
            <person name="Podicherti R."/>
            <person name="Tsui H.-C.T."/>
            <person name="Winkler M.E."/>
        </authorList>
    </citation>
    <scope>NUCLEOTIDE SEQUENCE</scope>
</reference>
<dbReference type="InterPro" id="IPR043143">
    <property type="entry name" value="Mal/L-sulf/L-lact_DH-like_NADP"/>
</dbReference>
<dbReference type="GO" id="GO:0016491">
    <property type="term" value="F:oxidoreductase activity"/>
    <property type="evidence" value="ECO:0007669"/>
    <property type="project" value="UniProtKB-KW"/>
</dbReference>
<protein>
    <recommendedName>
        <fullName evidence="4">Ldh family oxidoreductase</fullName>
    </recommendedName>
</protein>
<accession>A0A382IF50</accession>
<name>A0A382IF50_9ZZZZ</name>
<dbReference type="PANTHER" id="PTHR11091:SF0">
    <property type="entry name" value="MALATE DEHYDROGENASE"/>
    <property type="match status" value="1"/>
</dbReference>